<evidence type="ECO:0000313" key="1">
    <source>
        <dbReference type="EMBL" id="KAJ3480441.1"/>
    </source>
</evidence>
<evidence type="ECO:0000313" key="2">
    <source>
        <dbReference type="Proteomes" id="UP001212997"/>
    </source>
</evidence>
<protein>
    <submittedName>
        <fullName evidence="1">Uncharacterized protein</fullName>
    </submittedName>
</protein>
<proteinExistence type="predicted"/>
<reference evidence="1" key="1">
    <citation type="submission" date="2022-07" db="EMBL/GenBank/DDBJ databases">
        <title>Genome Sequence of Physisporinus lineatus.</title>
        <authorList>
            <person name="Buettner E."/>
        </authorList>
    </citation>
    <scope>NUCLEOTIDE SEQUENCE</scope>
    <source>
        <strain evidence="1">VT162</strain>
    </source>
</reference>
<gene>
    <name evidence="1" type="ORF">NLI96_g8354</name>
</gene>
<dbReference type="AlphaFoldDB" id="A0AAD5UXI6"/>
<keyword evidence="2" id="KW-1185">Reference proteome</keyword>
<dbReference type="Proteomes" id="UP001212997">
    <property type="component" value="Unassembled WGS sequence"/>
</dbReference>
<sequence>MPSSESSSSVYPSLAQEQYASLFRKRPQMAAGYLRRAFTERDPYFPNVLGSIGILMTGTVSERVSIFVNKVIETLMALMSDKLVYQARELHSTPGFLCFEFSAMIMRYLAKMIESLVTTLQSRHTDGPLLKASARILKLAPKLCRTLWEHRIYLRYDREILEHRRSGRDHDPGTSFAEASGLCALTLCLLHEQLRFVVICVGSIGKSQKSTVFILRFQPPPPDSFHPHVLLFVWLYGPKHDTAFQRGVVSILASLIREAGMHRMDSFVKDTISKTDATKPHPDDLSKRLIASLRSPEELDENLRAYFVIILQFSSVRGTFTRVRSSRRGWGPGLAESMCIACQRQLCSGDIDNDDCIVELCIRSMLFLLPTSHPPGVLTLMAMTTTKAVYTLVGRGLVVAIKDDDEDLHDRCARLLHWHTSWGDRADEIATVLKLKLSQFSLAPWSNILAELRTIAEKTPNKTASLAIRDWEAFGASIGFNEATAEVALKRRRDYLSASSKVPGCCWFGCVCTSFKRHHPLRMWIGMKDTETSALEQLSFISLDPRAVSKSDEE</sequence>
<dbReference type="EMBL" id="JANAWD010000375">
    <property type="protein sequence ID" value="KAJ3480441.1"/>
    <property type="molecule type" value="Genomic_DNA"/>
</dbReference>
<name>A0AAD5UXI6_9APHY</name>
<organism evidence="1 2">
    <name type="scientific">Meripilus lineatus</name>
    <dbReference type="NCBI Taxonomy" id="2056292"/>
    <lineage>
        <taxon>Eukaryota</taxon>
        <taxon>Fungi</taxon>
        <taxon>Dikarya</taxon>
        <taxon>Basidiomycota</taxon>
        <taxon>Agaricomycotina</taxon>
        <taxon>Agaricomycetes</taxon>
        <taxon>Polyporales</taxon>
        <taxon>Meripilaceae</taxon>
        <taxon>Meripilus</taxon>
    </lineage>
</organism>
<accession>A0AAD5UXI6</accession>
<comment type="caution">
    <text evidence="1">The sequence shown here is derived from an EMBL/GenBank/DDBJ whole genome shotgun (WGS) entry which is preliminary data.</text>
</comment>